<evidence type="ECO:0000259" key="8">
    <source>
        <dbReference type="PROSITE" id="PS50901"/>
    </source>
</evidence>
<feature type="domain" description="FtsK" evidence="8">
    <location>
        <begin position="683"/>
        <end position="878"/>
    </location>
</feature>
<evidence type="ECO:0000313" key="9">
    <source>
        <dbReference type="EMBL" id="ADP80264.1"/>
    </source>
</evidence>
<evidence type="ECO:0000256" key="1">
    <source>
        <dbReference type="ARBA" id="ARBA00022553"/>
    </source>
</evidence>
<accession>E3IYY1</accession>
<dbReference type="CDD" id="cd00060">
    <property type="entry name" value="FHA"/>
    <property type="match status" value="1"/>
</dbReference>
<dbReference type="Gene3D" id="3.40.50.300">
    <property type="entry name" value="P-loop containing nucleotide triphosphate hydrolases"/>
    <property type="match status" value="4"/>
</dbReference>
<dbReference type="InterPro" id="IPR008984">
    <property type="entry name" value="SMAD_FHA_dom_sf"/>
</dbReference>
<dbReference type="Pfam" id="PF01580">
    <property type="entry name" value="FtsK_SpoIIIE"/>
    <property type="match status" value="2"/>
</dbReference>
<dbReference type="Pfam" id="PF00498">
    <property type="entry name" value="FHA"/>
    <property type="match status" value="1"/>
</dbReference>
<gene>
    <name evidence="9" type="ordered locus">FraEuI1c_2225</name>
</gene>
<feature type="domain" description="FHA" evidence="7">
    <location>
        <begin position="150"/>
        <end position="199"/>
    </location>
</feature>
<feature type="region of interest" description="Disordered" evidence="5">
    <location>
        <begin position="391"/>
        <end position="413"/>
    </location>
</feature>
<dbReference type="STRING" id="298654.FraEuI1c_2225"/>
<dbReference type="GO" id="GO:0005524">
    <property type="term" value="F:ATP binding"/>
    <property type="evidence" value="ECO:0007669"/>
    <property type="project" value="UniProtKB-UniRule"/>
</dbReference>
<dbReference type="InterPro" id="IPR002543">
    <property type="entry name" value="FtsK_dom"/>
</dbReference>
<keyword evidence="6" id="KW-1133">Transmembrane helix</keyword>
<dbReference type="eggNOG" id="COG1674">
    <property type="taxonomic scope" value="Bacteria"/>
</dbReference>
<feature type="domain" description="FtsK" evidence="8">
    <location>
        <begin position="1050"/>
        <end position="1242"/>
    </location>
</feature>
<dbReference type="SMART" id="SM00382">
    <property type="entry name" value="AAA"/>
    <property type="match status" value="3"/>
</dbReference>
<feature type="binding site" evidence="4">
    <location>
        <begin position="703"/>
        <end position="710"/>
    </location>
    <ligand>
        <name>ATP</name>
        <dbReference type="ChEBI" id="CHEBI:30616"/>
    </ligand>
</feature>
<keyword evidence="2 4" id="KW-0547">Nucleotide-binding</keyword>
<dbReference type="InterPro" id="IPR000253">
    <property type="entry name" value="FHA_dom"/>
</dbReference>
<evidence type="ECO:0000259" key="7">
    <source>
        <dbReference type="PROSITE" id="PS50006"/>
    </source>
</evidence>
<evidence type="ECO:0000256" key="5">
    <source>
        <dbReference type="SAM" id="MobiDB-lite"/>
    </source>
</evidence>
<keyword evidence="6" id="KW-0812">Transmembrane</keyword>
<evidence type="ECO:0000256" key="6">
    <source>
        <dbReference type="SAM" id="Phobius"/>
    </source>
</evidence>
<proteinExistence type="predicted"/>
<evidence type="ECO:0000256" key="2">
    <source>
        <dbReference type="ARBA" id="ARBA00022741"/>
    </source>
</evidence>
<dbReference type="EMBL" id="CP002299">
    <property type="protein sequence ID" value="ADP80264.1"/>
    <property type="molecule type" value="Genomic_DNA"/>
</dbReference>
<dbReference type="PANTHER" id="PTHR22683">
    <property type="entry name" value="SPORULATION PROTEIN RELATED"/>
    <property type="match status" value="1"/>
</dbReference>
<sequence length="1539" mass="160544">MVANPARHESATEAAGLTRITSILLTAVVSGVEGPPRWRDVVVRFRADATVGDLRAALAGEQPGAAPAAAGWLRRRVDPEAGLLVDGRYRDPAEPLTAVLRHGVLVAPRAALAAPDAAPGGFDAGPGQREVAVVGGLWAGAAAPLGAGEVVVGRGSVAGLRVDDPNLSRAHARFDTAGGRVRVRDNGSTNGTRVGGQGIDVAELTDGDVVELGGSVLAVRPAPRRDADLAVDGPFLRFNRPPRTLDQPRWRTIAMPTPPSPHPSQSLVAPAAALVVPLATFAILYFMHALHGAFVYIILLAPLAGLVTFFGQRHSGRRDTKRANVQYQAALARAEADLAFSLDAEAKLRRHRSPDAATVLAAATGPTHRLWERRPDDDDALRLRLGTADLPAGTSVRHPPAVPGVTEQPDPPTVPNVPVHVSLPEVRVLGLAGDDEARRHVARGLVCQLAGLHAPSELRLTVLAPGRAADWAWASWLPHAREHLDVPDGRVTVACDQASIAAELNRLVATAAATARRNGDSPLPSLAASGGGFGDAAGETPPVVLIVDGARALRDNSRLRVLLRDGPSNGVFVIALERQRTALPEECQATCELADDGHATLRRTGRPEIELLADGVTAPHAARLARALAPLLVSTSDTRASIPSRIGFLSAHGRTALTADDVVRGWADDPERLPVATLGVSGKGAYSIDLRNGHDGPHLLVGGRTGMGKSEVLGTMITSLALRLPPSALAFLLIDLKEGSGLAPFAALPHTLGLVTNVGNASTNVERVLTSLDAMRTSRQQELTAGGGNPNYDDYVANRRGRPVEIPRLVVVVDEFAELRDKYPDALERLISMARLGRSAGIHLVLGTQLISRHVTGDIAGNANLKICLTVDDPAESQAVVNSRDPAIWPDRVPGRAAARSDLGYAIFQAGWLGAPAPVAAGPAALCTVEPFEPAGLVAPTGSGGLAGAASPAADAAETERDVVFAALALAADAAGERPDRGLNPPLPATLLLGEVTHLVPTAPGPQLAAGDVGPRLAAGDVGPRLAAGGPVGPPRLALGLEDIPGRLAQPPYWFRPRDEGHLLVQGGSRSGRTTLLRSVALAASAAYRAGDLHLHVADFAGAGLRDLGALPNVGTLVELEDTDRVTRLLRLLVDELRARQELLAAHGVGDLTEARERAATDLPYVLLLVDRYDLFWERYWEQDNGALVTQFDTLLRDGPAAGMWCVVTTGGTGLAARSNLGIRDRLLLPMASRDDAVNAGLRIDLPVPTAAGRGYRLPEQQEVQVAIVAEPDQAAAVAGFAAALVARDADLPGATRPATIEPLPAAISAAQLENLRTGPPPAGQAVVTLGAGGTVLGPVDLDLDSAGGFLVISGPPMSGRSTALLTVLRSLTARGGWSPIVLAPRPGPVRDLAVAADGTEPEFPVLTRPEDVAAKLTDLIDAAASRVVLLIDDADRFFDGPAGGVLNTLVKDAYDRGIAVVAASRPDAWARAFRNWGEEVRQARTGVLLWPRNSTDGELFQLGPALARGVPGSTGLVGEGRGLLVVRGRFSAIQIATP</sequence>
<dbReference type="InParanoid" id="E3IYY1"/>
<dbReference type="GO" id="GO:0003677">
    <property type="term" value="F:DNA binding"/>
    <property type="evidence" value="ECO:0007669"/>
    <property type="project" value="InterPro"/>
</dbReference>
<feature type="transmembrane region" description="Helical" evidence="6">
    <location>
        <begin position="267"/>
        <end position="286"/>
    </location>
</feature>
<dbReference type="SUPFAM" id="SSF52540">
    <property type="entry name" value="P-loop containing nucleoside triphosphate hydrolases"/>
    <property type="match status" value="3"/>
</dbReference>
<dbReference type="KEGG" id="fri:FraEuI1c_2225"/>
<reference evidence="9 10" key="1">
    <citation type="submission" date="2010-10" db="EMBL/GenBank/DDBJ databases">
        <title>Complete sequence of Frankia sp. EuI1c.</title>
        <authorList>
            <consortium name="US DOE Joint Genome Institute"/>
            <person name="Lucas S."/>
            <person name="Copeland A."/>
            <person name="Lapidus A."/>
            <person name="Cheng J.-F."/>
            <person name="Bruce D."/>
            <person name="Goodwin L."/>
            <person name="Pitluck S."/>
            <person name="Chertkov O."/>
            <person name="Detter J.C."/>
            <person name="Han C."/>
            <person name="Tapia R."/>
            <person name="Land M."/>
            <person name="Hauser L."/>
            <person name="Jeffries C."/>
            <person name="Kyrpides N."/>
            <person name="Ivanova N."/>
            <person name="Mikhailova N."/>
            <person name="Beauchemin N."/>
            <person name="Sen A."/>
            <person name="Sur S.A."/>
            <person name="Gtari M."/>
            <person name="Wall L."/>
            <person name="Tisa L."/>
            <person name="Woyke T."/>
        </authorList>
    </citation>
    <scope>NUCLEOTIDE SEQUENCE [LARGE SCALE GENOMIC DNA]</scope>
    <source>
        <strain evidence="10">DSM 45817 / CECT 9037 / EuI1c</strain>
    </source>
</reference>
<feature type="binding site" evidence="4">
    <location>
        <begin position="1067"/>
        <end position="1074"/>
    </location>
    <ligand>
        <name>ATP</name>
        <dbReference type="ChEBI" id="CHEBI:30616"/>
    </ligand>
</feature>
<dbReference type="InterPro" id="IPR027417">
    <property type="entry name" value="P-loop_NTPase"/>
</dbReference>
<feature type="transmembrane region" description="Helical" evidence="6">
    <location>
        <begin position="293"/>
        <end position="311"/>
    </location>
</feature>
<dbReference type="PROSITE" id="PS50006">
    <property type="entry name" value="FHA_DOMAIN"/>
    <property type="match status" value="1"/>
</dbReference>
<protein>
    <submittedName>
        <fullName evidence="9">FHA domain containing protein</fullName>
    </submittedName>
</protein>
<evidence type="ECO:0000313" key="10">
    <source>
        <dbReference type="Proteomes" id="UP000002484"/>
    </source>
</evidence>
<organism evidence="9 10">
    <name type="scientific">Pseudofrankia inefficax (strain DSM 45817 / CECT 9037 / DDB 130130 / EuI1c)</name>
    <name type="common">Frankia inefficax</name>
    <dbReference type="NCBI Taxonomy" id="298654"/>
    <lineage>
        <taxon>Bacteria</taxon>
        <taxon>Bacillati</taxon>
        <taxon>Actinomycetota</taxon>
        <taxon>Actinomycetes</taxon>
        <taxon>Frankiales</taxon>
        <taxon>Frankiaceae</taxon>
        <taxon>Pseudofrankia</taxon>
    </lineage>
</organism>
<dbReference type="PANTHER" id="PTHR22683:SF1">
    <property type="entry name" value="TYPE VII SECRETION SYSTEM PROTEIN ESSC"/>
    <property type="match status" value="1"/>
</dbReference>
<dbReference type="InterPro" id="IPR050206">
    <property type="entry name" value="FtsK/SpoIIIE/SftA"/>
</dbReference>
<dbReference type="Gene3D" id="2.60.200.20">
    <property type="match status" value="1"/>
</dbReference>
<keyword evidence="1" id="KW-0597">Phosphoprotein</keyword>
<keyword evidence="3 4" id="KW-0067">ATP-binding</keyword>
<dbReference type="Proteomes" id="UP000002484">
    <property type="component" value="Chromosome"/>
</dbReference>
<keyword evidence="6" id="KW-0472">Membrane</keyword>
<dbReference type="SMART" id="SM00240">
    <property type="entry name" value="FHA"/>
    <property type="match status" value="1"/>
</dbReference>
<evidence type="ECO:0000256" key="4">
    <source>
        <dbReference type="PROSITE-ProRule" id="PRU00289"/>
    </source>
</evidence>
<keyword evidence="10" id="KW-1185">Reference proteome</keyword>
<dbReference type="SUPFAM" id="SSF49879">
    <property type="entry name" value="SMAD/FHA domain"/>
    <property type="match status" value="1"/>
</dbReference>
<dbReference type="HOGENOM" id="CLU_003134_6_0_11"/>
<dbReference type="PROSITE" id="PS50901">
    <property type="entry name" value="FTSK"/>
    <property type="match status" value="2"/>
</dbReference>
<evidence type="ECO:0000256" key="3">
    <source>
        <dbReference type="ARBA" id="ARBA00022840"/>
    </source>
</evidence>
<name>E3IYY1_PSEI1</name>
<dbReference type="InterPro" id="IPR003593">
    <property type="entry name" value="AAA+_ATPase"/>
</dbReference>